<evidence type="ECO:0000259" key="1">
    <source>
        <dbReference type="PROSITE" id="PS51272"/>
    </source>
</evidence>
<dbReference type="EMBL" id="BSSQ01000001">
    <property type="protein sequence ID" value="GLX66205.1"/>
    <property type="molecule type" value="Genomic_DNA"/>
</dbReference>
<gene>
    <name evidence="2" type="ORF">MU1_05490</name>
</gene>
<reference evidence="2 3" key="1">
    <citation type="submission" date="2023-03" db="EMBL/GenBank/DDBJ databases">
        <title>Draft genome sequence of the bacteria which degrade cell wall of Tricholomamatutake.</title>
        <authorList>
            <person name="Konishi Y."/>
            <person name="Fukuta Y."/>
            <person name="Shirasaka N."/>
        </authorList>
    </citation>
    <scope>NUCLEOTIDE SEQUENCE [LARGE SCALE GENOMIC DNA]</scope>
    <source>
        <strain evidence="3">mu1</strain>
    </source>
</reference>
<protein>
    <recommendedName>
        <fullName evidence="1">SLH domain-containing protein</fullName>
    </recommendedName>
</protein>
<sequence length="410" mass="44569">MRKDVVSIVLAGVVAAGSLAGWSMASKGGSAEAAAAVAVEVKAKPSFTDIDGHWAQSSIETAVHAGVLNGYPDGSFKPNHTITRAELLKAMAMTFKVEVGAGGSAWYTPYQTALSKAGIYMEGDYPGNLNNSATRNEMAKLAVRGGYADYRGKKLTASELMFRAVNKGILSRSGTKAESINTEGTTTRAEAAVLVTRLLKLAGGGTLTVDQGASSAAEIAWHRHNMITMFNQNDLVKLPYSVDISKKYNVTIDKLIILDPADTKGYYAEYLKGATYYPVNKSDKPSDGYVFAYKLIGKSLVADGTGISMSSSFYTYTEGNAGTIDLTQQYMYEDGKLFEREGLFYNKKVFTFSKINSLAHNYLFELIPKKYVQAQILKYGGLPIHLVRYNVAFGSGEQIYLTDVKDHWAH</sequence>
<dbReference type="PANTHER" id="PTHR43308:SF1">
    <property type="entry name" value="OUTER MEMBRANE PROTEIN ALPHA"/>
    <property type="match status" value="1"/>
</dbReference>
<accession>A0ABQ6G875</accession>
<dbReference type="InterPro" id="IPR051465">
    <property type="entry name" value="Cell_Envelope_Struct_Comp"/>
</dbReference>
<comment type="caution">
    <text evidence="2">The sequence shown here is derived from an EMBL/GenBank/DDBJ whole genome shotgun (WGS) entry which is preliminary data.</text>
</comment>
<dbReference type="Proteomes" id="UP001157114">
    <property type="component" value="Unassembled WGS sequence"/>
</dbReference>
<dbReference type="InterPro" id="IPR001119">
    <property type="entry name" value="SLH_dom"/>
</dbReference>
<dbReference type="PANTHER" id="PTHR43308">
    <property type="entry name" value="OUTER MEMBRANE PROTEIN ALPHA-RELATED"/>
    <property type="match status" value="1"/>
</dbReference>
<proteinExistence type="predicted"/>
<feature type="domain" description="SLH" evidence="1">
    <location>
        <begin position="42"/>
        <end position="105"/>
    </location>
</feature>
<name>A0ABQ6G875_9BACL</name>
<evidence type="ECO:0000313" key="3">
    <source>
        <dbReference type="Proteomes" id="UP001157114"/>
    </source>
</evidence>
<dbReference type="RefSeq" id="WP_284236878.1">
    <property type="nucleotide sequence ID" value="NZ_BSSQ01000001.1"/>
</dbReference>
<keyword evidence="3" id="KW-1185">Reference proteome</keyword>
<evidence type="ECO:0000313" key="2">
    <source>
        <dbReference type="EMBL" id="GLX66205.1"/>
    </source>
</evidence>
<dbReference type="PROSITE" id="PS51272">
    <property type="entry name" value="SLH"/>
    <property type="match status" value="1"/>
</dbReference>
<dbReference type="Pfam" id="PF00395">
    <property type="entry name" value="SLH"/>
    <property type="match status" value="1"/>
</dbReference>
<organism evidence="2 3">
    <name type="scientific">Paenibacillus glycanilyticus</name>
    <dbReference type="NCBI Taxonomy" id="126569"/>
    <lineage>
        <taxon>Bacteria</taxon>
        <taxon>Bacillati</taxon>
        <taxon>Bacillota</taxon>
        <taxon>Bacilli</taxon>
        <taxon>Bacillales</taxon>
        <taxon>Paenibacillaceae</taxon>
        <taxon>Paenibacillus</taxon>
    </lineage>
</organism>